<gene>
    <name evidence="2" type="ORF">SAMN04488028_101881</name>
</gene>
<dbReference type="AlphaFoldDB" id="A0A1M6L9U5"/>
<dbReference type="Gene3D" id="3.60.15.10">
    <property type="entry name" value="Ribonuclease Z/Hydroxyacylglutathione hydrolase-like"/>
    <property type="match status" value="1"/>
</dbReference>
<dbReference type="PANTHER" id="PTHR43546:SF3">
    <property type="entry name" value="UPF0173 METAL-DEPENDENT HYDROLASE MJ1163"/>
    <property type="match status" value="1"/>
</dbReference>
<name>A0A1M6L9U5_REIAG</name>
<dbReference type="Pfam" id="PF12706">
    <property type="entry name" value="Lactamase_B_2"/>
    <property type="match status" value="1"/>
</dbReference>
<dbReference type="PANTHER" id="PTHR43546">
    <property type="entry name" value="UPF0173 METAL-DEPENDENT HYDROLASE MJ1163-RELATED"/>
    <property type="match status" value="1"/>
</dbReference>
<dbReference type="InterPro" id="IPR050114">
    <property type="entry name" value="UPF0173_UPF0282_UlaG_hydrolase"/>
</dbReference>
<evidence type="ECO:0000259" key="1">
    <source>
        <dbReference type="Pfam" id="PF12706"/>
    </source>
</evidence>
<dbReference type="RefSeq" id="WP_084190336.1">
    <property type="nucleotide sequence ID" value="NZ_FRAA01000001.1"/>
</dbReference>
<keyword evidence="3" id="KW-1185">Reference proteome</keyword>
<evidence type="ECO:0000313" key="2">
    <source>
        <dbReference type="EMBL" id="SHJ67981.1"/>
    </source>
</evidence>
<reference evidence="3" key="1">
    <citation type="submission" date="2016-11" db="EMBL/GenBank/DDBJ databases">
        <authorList>
            <person name="Varghese N."/>
            <person name="Submissions S."/>
        </authorList>
    </citation>
    <scope>NUCLEOTIDE SEQUENCE [LARGE SCALE GENOMIC DNA]</scope>
    <source>
        <strain evidence="3">DSM 26134</strain>
    </source>
</reference>
<feature type="domain" description="Metallo-beta-lactamase" evidence="1">
    <location>
        <begin position="42"/>
        <end position="229"/>
    </location>
</feature>
<dbReference type="STRING" id="156994.SAMN04488028_101881"/>
<sequence length="265" mass="29947">MLSIKSSLFIVLLTVTIGYAHAQKVTYLGNEGILVEYQGKKVIVDALFDDPTGKFHTPDYDLMEKIVMGKAPYDKINANLITHAHGDHFDAVNNVSFLRENKSAKMIATPQAVDSMKLKSQFYDEVSDRIATYPWTKGWKTTMIDDITIASAYTRHAGRAYGKVQNQIFLITIGNKKVLHVADTQMDVRYFDDLRLVYEEVDLAIVPFWFLTNLFGTEIVEKHIGAKKVVGMHLPMGHDEKTEDKVHEAFPSAILFTDPGQEITF</sequence>
<dbReference type="EMBL" id="FRAA01000001">
    <property type="protein sequence ID" value="SHJ67981.1"/>
    <property type="molecule type" value="Genomic_DNA"/>
</dbReference>
<protein>
    <submittedName>
        <fullName evidence="2">L-ascorbate metabolism protein UlaG, beta-lactamase superfamily</fullName>
    </submittedName>
</protein>
<accession>A0A1M6L9U5</accession>
<dbReference type="InterPro" id="IPR001279">
    <property type="entry name" value="Metallo-B-lactamas"/>
</dbReference>
<evidence type="ECO:0000313" key="3">
    <source>
        <dbReference type="Proteomes" id="UP000184474"/>
    </source>
</evidence>
<dbReference type="SUPFAM" id="SSF56281">
    <property type="entry name" value="Metallo-hydrolase/oxidoreductase"/>
    <property type="match status" value="1"/>
</dbReference>
<dbReference type="Proteomes" id="UP000184474">
    <property type="component" value="Unassembled WGS sequence"/>
</dbReference>
<dbReference type="InterPro" id="IPR036866">
    <property type="entry name" value="RibonucZ/Hydroxyglut_hydro"/>
</dbReference>
<organism evidence="2 3">
    <name type="scientific">Reichenbachiella agariperforans</name>
    <dbReference type="NCBI Taxonomy" id="156994"/>
    <lineage>
        <taxon>Bacteria</taxon>
        <taxon>Pseudomonadati</taxon>
        <taxon>Bacteroidota</taxon>
        <taxon>Cytophagia</taxon>
        <taxon>Cytophagales</taxon>
        <taxon>Reichenbachiellaceae</taxon>
        <taxon>Reichenbachiella</taxon>
    </lineage>
</organism>
<proteinExistence type="predicted"/>